<comment type="caution">
    <text evidence="1">The sequence shown here is derived from an EMBL/GenBank/DDBJ whole genome shotgun (WGS) entry which is preliminary data.</text>
</comment>
<evidence type="ECO:0000313" key="2">
    <source>
        <dbReference type="Proteomes" id="UP001144471"/>
    </source>
</evidence>
<protein>
    <recommendedName>
        <fullName evidence="3">Prophage minor tail protein Z (GPZ)</fullName>
    </recommendedName>
</protein>
<proteinExistence type="predicted"/>
<evidence type="ECO:0000313" key="1">
    <source>
        <dbReference type="EMBL" id="GLI57357.1"/>
    </source>
</evidence>
<name>A0A9W6GPE8_9FUSO</name>
<dbReference type="InterPro" id="IPR010633">
    <property type="entry name" value="Phage_lambda_GpZ"/>
</dbReference>
<dbReference type="Proteomes" id="UP001144471">
    <property type="component" value="Unassembled WGS sequence"/>
</dbReference>
<reference evidence="1" key="1">
    <citation type="submission" date="2022-12" db="EMBL/GenBank/DDBJ databases">
        <title>Reference genome sequencing for broad-spectrum identification of bacterial and archaeal isolates by mass spectrometry.</title>
        <authorList>
            <person name="Sekiguchi Y."/>
            <person name="Tourlousse D.M."/>
        </authorList>
    </citation>
    <scope>NUCLEOTIDE SEQUENCE</scope>
    <source>
        <strain evidence="1">10succ1</strain>
    </source>
</reference>
<dbReference type="EMBL" id="BSDY01000016">
    <property type="protein sequence ID" value="GLI57357.1"/>
    <property type="molecule type" value="Genomic_DNA"/>
</dbReference>
<dbReference type="RefSeq" id="WP_281836926.1">
    <property type="nucleotide sequence ID" value="NZ_BSDY01000016.1"/>
</dbReference>
<organism evidence="1 2">
    <name type="scientific">Propionigenium maris DSM 9537</name>
    <dbReference type="NCBI Taxonomy" id="1123000"/>
    <lineage>
        <taxon>Bacteria</taxon>
        <taxon>Fusobacteriati</taxon>
        <taxon>Fusobacteriota</taxon>
        <taxon>Fusobacteriia</taxon>
        <taxon>Fusobacteriales</taxon>
        <taxon>Fusobacteriaceae</taxon>
        <taxon>Propionigenium</taxon>
    </lineage>
</organism>
<dbReference type="Pfam" id="PF06763">
    <property type="entry name" value="Minor_tail_Z"/>
    <property type="match status" value="1"/>
</dbReference>
<dbReference type="AlphaFoldDB" id="A0A9W6GPE8"/>
<gene>
    <name evidence="1" type="ORF">PM10SUCC1_28710</name>
</gene>
<accession>A0A9W6GPE8</accession>
<sequence length="192" mass="21853">MIFVDQKEFEKAKKELEGISERAGSALSVVTARLVNEAAKEAKREVVKKIIEEYFIDKKPIKESLTITSAKPGNIEAKLENNRKRNKDRFTLARFKVEVPSNGPIKVAQSRSGGLKELKRAFLGEKRNQPGNMQVFRRSGPNRYPMDVERSYSVGGMIGASNLDKYIEETAQEYVDERFPQMVDEYFEKAGK</sequence>
<evidence type="ECO:0008006" key="3">
    <source>
        <dbReference type="Google" id="ProtNLM"/>
    </source>
</evidence>
<keyword evidence="2" id="KW-1185">Reference proteome</keyword>